<dbReference type="RefSeq" id="WP_167926392.1">
    <property type="nucleotide sequence ID" value="NZ_JAATVY010000012.1"/>
</dbReference>
<feature type="transmembrane region" description="Helical" evidence="9">
    <location>
        <begin position="47"/>
        <end position="68"/>
    </location>
</feature>
<evidence type="ECO:0000256" key="5">
    <source>
        <dbReference type="ARBA" id="ARBA00022692"/>
    </source>
</evidence>
<evidence type="ECO:0000313" key="11">
    <source>
        <dbReference type="Proteomes" id="UP000722989"/>
    </source>
</evidence>
<evidence type="ECO:0000256" key="1">
    <source>
        <dbReference type="ARBA" id="ARBA00004651"/>
    </source>
</evidence>
<keyword evidence="4" id="KW-1003">Cell membrane</keyword>
<comment type="caution">
    <text evidence="10">The sequence shown here is derived from an EMBL/GenBank/DDBJ whole genome shotgun (WGS) entry which is preliminary data.</text>
</comment>
<keyword evidence="7 9" id="KW-0472">Membrane</keyword>
<gene>
    <name evidence="10" type="ORF">HC031_17395</name>
</gene>
<feature type="transmembrane region" description="Helical" evidence="9">
    <location>
        <begin position="254"/>
        <end position="274"/>
    </location>
</feature>
<dbReference type="PANTHER" id="PTHR21716">
    <property type="entry name" value="TRANSMEMBRANE PROTEIN"/>
    <property type="match status" value="1"/>
</dbReference>
<reference evidence="10 11" key="1">
    <citation type="submission" date="2020-03" db="EMBL/GenBank/DDBJ databases">
        <title>WGS of the type strain of Planosporangium spp.</title>
        <authorList>
            <person name="Thawai C."/>
        </authorList>
    </citation>
    <scope>NUCLEOTIDE SEQUENCE [LARGE SCALE GENOMIC DNA]</scope>
    <source>
        <strain evidence="10 11">TBRC 5610</strain>
    </source>
</reference>
<feature type="transmembrane region" description="Helical" evidence="9">
    <location>
        <begin position="158"/>
        <end position="180"/>
    </location>
</feature>
<keyword evidence="3" id="KW-0813">Transport</keyword>
<evidence type="ECO:0000313" key="10">
    <source>
        <dbReference type="EMBL" id="NJC71479.1"/>
    </source>
</evidence>
<dbReference type="InterPro" id="IPR002549">
    <property type="entry name" value="AI-2E-like"/>
</dbReference>
<dbReference type="PANTHER" id="PTHR21716:SF53">
    <property type="entry name" value="PERMEASE PERM-RELATED"/>
    <property type="match status" value="1"/>
</dbReference>
<dbReference type="Pfam" id="PF01594">
    <property type="entry name" value="AI-2E_transport"/>
    <property type="match status" value="1"/>
</dbReference>
<keyword evidence="5 9" id="KW-0812">Transmembrane</keyword>
<accession>A0ABX0Y292</accession>
<evidence type="ECO:0000256" key="2">
    <source>
        <dbReference type="ARBA" id="ARBA00009773"/>
    </source>
</evidence>
<dbReference type="Proteomes" id="UP000722989">
    <property type="component" value="Unassembled WGS sequence"/>
</dbReference>
<keyword evidence="11" id="KW-1185">Reference proteome</keyword>
<evidence type="ECO:0000256" key="7">
    <source>
        <dbReference type="ARBA" id="ARBA00023136"/>
    </source>
</evidence>
<comment type="subcellular location">
    <subcellularLocation>
        <location evidence="1">Cell membrane</location>
        <topology evidence="1">Multi-pass membrane protein</topology>
    </subcellularLocation>
</comment>
<feature type="transmembrane region" description="Helical" evidence="9">
    <location>
        <begin position="20"/>
        <end position="41"/>
    </location>
</feature>
<feature type="transmembrane region" description="Helical" evidence="9">
    <location>
        <begin position="80"/>
        <end position="102"/>
    </location>
</feature>
<name>A0ABX0Y292_9ACTN</name>
<evidence type="ECO:0000256" key="3">
    <source>
        <dbReference type="ARBA" id="ARBA00022448"/>
    </source>
</evidence>
<evidence type="ECO:0000256" key="6">
    <source>
        <dbReference type="ARBA" id="ARBA00022989"/>
    </source>
</evidence>
<feature type="transmembrane region" description="Helical" evidence="9">
    <location>
        <begin position="281"/>
        <end position="307"/>
    </location>
</feature>
<evidence type="ECO:0000256" key="9">
    <source>
        <dbReference type="SAM" id="Phobius"/>
    </source>
</evidence>
<organism evidence="10 11">
    <name type="scientific">Planosporangium thailandense</name>
    <dbReference type="NCBI Taxonomy" id="765197"/>
    <lineage>
        <taxon>Bacteria</taxon>
        <taxon>Bacillati</taxon>
        <taxon>Actinomycetota</taxon>
        <taxon>Actinomycetes</taxon>
        <taxon>Micromonosporales</taxon>
        <taxon>Micromonosporaceae</taxon>
        <taxon>Planosporangium</taxon>
    </lineage>
</organism>
<sequence>MFTYQDHAPPRGLSDRLRAAGWLAWSLIGVGLLVAGLIVLVMVLRPIVLALLVALFLATVFLPVVDALAGHGVPRALGSVVALLIVIGVGAGAVVLVVWGVVSQWGEISLSLNKAVGRVHDILASAGGNGGVAEAGQRSVQRSSGTLLAGLAPALGNLLGAGVNVLLGLFIALFVCFFLLKDGHAMAPRFARWIPLPEHLSRQLLGQSAIAIRRYFVGLTLLGAVNAVAVAIGALILRVPLVGAIAVITLLGTYVPYLGAAVASVFTVLIALGAGGRTTALWMILVVIVANTLLQNLVSPFAFGAALQLSAPVVLLSAMLGGAIAGVAGLTLATPVAAIVKRSVDVLRQPQRLADEADLPPPAGPTSAGHPADSDPER</sequence>
<feature type="region of interest" description="Disordered" evidence="8">
    <location>
        <begin position="351"/>
        <end position="378"/>
    </location>
</feature>
<feature type="transmembrane region" description="Helical" evidence="9">
    <location>
        <begin position="313"/>
        <end position="340"/>
    </location>
</feature>
<comment type="similarity">
    <text evidence="2">Belongs to the autoinducer-2 exporter (AI-2E) (TC 2.A.86) family.</text>
</comment>
<evidence type="ECO:0000256" key="8">
    <source>
        <dbReference type="SAM" id="MobiDB-lite"/>
    </source>
</evidence>
<dbReference type="EMBL" id="JAATVY010000012">
    <property type="protein sequence ID" value="NJC71479.1"/>
    <property type="molecule type" value="Genomic_DNA"/>
</dbReference>
<proteinExistence type="inferred from homology"/>
<protein>
    <submittedName>
        <fullName evidence="10">AI-2E family transporter</fullName>
    </submittedName>
</protein>
<evidence type="ECO:0000256" key="4">
    <source>
        <dbReference type="ARBA" id="ARBA00022475"/>
    </source>
</evidence>
<keyword evidence="6 9" id="KW-1133">Transmembrane helix</keyword>
<feature type="transmembrane region" description="Helical" evidence="9">
    <location>
        <begin position="215"/>
        <end position="248"/>
    </location>
</feature>